<accession>A0A1R2BRT1</accession>
<feature type="compositionally biased region" description="Acidic residues" evidence="1">
    <location>
        <begin position="247"/>
        <end position="257"/>
    </location>
</feature>
<proteinExistence type="predicted"/>
<reference evidence="2 3" key="1">
    <citation type="submission" date="2016-11" db="EMBL/GenBank/DDBJ databases">
        <title>The macronuclear genome of Stentor coeruleus: a giant cell with tiny introns.</title>
        <authorList>
            <person name="Slabodnick M."/>
            <person name="Ruby J.G."/>
            <person name="Reiff S.B."/>
            <person name="Swart E.C."/>
            <person name="Gosai S."/>
            <person name="Prabakaran S."/>
            <person name="Witkowska E."/>
            <person name="Larue G.E."/>
            <person name="Fisher S."/>
            <person name="Freeman R.M."/>
            <person name="Gunawardena J."/>
            <person name="Chu W."/>
            <person name="Stover N.A."/>
            <person name="Gregory B.D."/>
            <person name="Nowacki M."/>
            <person name="Derisi J."/>
            <person name="Roy S.W."/>
            <person name="Marshall W.F."/>
            <person name="Sood P."/>
        </authorList>
    </citation>
    <scope>NUCLEOTIDE SEQUENCE [LARGE SCALE GENOMIC DNA]</scope>
    <source>
        <strain evidence="2">WM001</strain>
    </source>
</reference>
<dbReference type="AlphaFoldDB" id="A0A1R2BRT1"/>
<evidence type="ECO:0000256" key="1">
    <source>
        <dbReference type="SAM" id="MobiDB-lite"/>
    </source>
</evidence>
<dbReference type="Proteomes" id="UP000187209">
    <property type="component" value="Unassembled WGS sequence"/>
</dbReference>
<organism evidence="2 3">
    <name type="scientific">Stentor coeruleus</name>
    <dbReference type="NCBI Taxonomy" id="5963"/>
    <lineage>
        <taxon>Eukaryota</taxon>
        <taxon>Sar</taxon>
        <taxon>Alveolata</taxon>
        <taxon>Ciliophora</taxon>
        <taxon>Postciliodesmatophora</taxon>
        <taxon>Heterotrichea</taxon>
        <taxon>Heterotrichida</taxon>
        <taxon>Stentoridae</taxon>
        <taxon>Stentor</taxon>
    </lineage>
</organism>
<sequence length="268" mass="30285">MCSGNPMCTARDGTCNCHLIKSFSMAQRVFSSGLFLQNDAALMSGMWRMMMQQTELIKNTFEVTKKVLDKLEGSPKEQSIPENTTGSSDQETISTGALFIYLSSGRTDQPYSLLMSEDFPYPIYKERCFSVSLKIVDSLNNPVTLNKPIVFKILLYATENPPKLLTTNTFGDRIMRGTLEIESSSEMIFKKLVIKEVTSRFRNGVIYFVVMPQDTQLVKPLIIENVLVKARKNAPEMPKKKVKRDNEDEDFEDDNGDNELAGADDNTR</sequence>
<evidence type="ECO:0000313" key="2">
    <source>
        <dbReference type="EMBL" id="OMJ79456.1"/>
    </source>
</evidence>
<keyword evidence="3" id="KW-1185">Reference proteome</keyword>
<feature type="region of interest" description="Disordered" evidence="1">
    <location>
        <begin position="234"/>
        <end position="268"/>
    </location>
</feature>
<comment type="caution">
    <text evidence="2">The sequence shown here is derived from an EMBL/GenBank/DDBJ whole genome shotgun (WGS) entry which is preliminary data.</text>
</comment>
<protein>
    <submittedName>
        <fullName evidence="2">Uncharacterized protein</fullName>
    </submittedName>
</protein>
<name>A0A1R2BRT1_9CILI</name>
<gene>
    <name evidence="2" type="ORF">SteCoe_20509</name>
</gene>
<dbReference type="EMBL" id="MPUH01000470">
    <property type="protein sequence ID" value="OMJ79456.1"/>
    <property type="molecule type" value="Genomic_DNA"/>
</dbReference>
<evidence type="ECO:0000313" key="3">
    <source>
        <dbReference type="Proteomes" id="UP000187209"/>
    </source>
</evidence>